<dbReference type="AlphaFoldDB" id="L8JZG5"/>
<comment type="similarity">
    <text evidence="1">Belongs to the universal stress protein A family.</text>
</comment>
<dbReference type="PRINTS" id="PR01438">
    <property type="entry name" value="UNVRSLSTRESS"/>
</dbReference>
<dbReference type="eggNOG" id="COG0589">
    <property type="taxonomic scope" value="Bacteria"/>
</dbReference>
<dbReference type="RefSeq" id="WP_009578357.1">
    <property type="nucleotide sequence ID" value="NZ_AMZN01000010.1"/>
</dbReference>
<dbReference type="PANTHER" id="PTHR46268">
    <property type="entry name" value="STRESS RESPONSE PROTEIN NHAX"/>
    <property type="match status" value="1"/>
</dbReference>
<dbReference type="OrthoDB" id="1522603at2"/>
<dbReference type="CDD" id="cd00293">
    <property type="entry name" value="USP-like"/>
    <property type="match status" value="2"/>
</dbReference>
<dbReference type="PANTHER" id="PTHR46268:SF6">
    <property type="entry name" value="UNIVERSAL STRESS PROTEIN UP12"/>
    <property type="match status" value="1"/>
</dbReference>
<dbReference type="STRING" id="1237149.C900_00134"/>
<dbReference type="InterPro" id="IPR006016">
    <property type="entry name" value="UspA"/>
</dbReference>
<comment type="caution">
    <text evidence="3">The sequence shown here is derived from an EMBL/GenBank/DDBJ whole genome shotgun (WGS) entry which is preliminary data.</text>
</comment>
<dbReference type="Gene3D" id="3.40.50.12370">
    <property type="match status" value="1"/>
</dbReference>
<dbReference type="Proteomes" id="UP000011135">
    <property type="component" value="Unassembled WGS sequence"/>
</dbReference>
<gene>
    <name evidence="3" type="ORF">C900_00134</name>
</gene>
<dbReference type="SUPFAM" id="SSF52402">
    <property type="entry name" value="Adenine nucleotide alpha hydrolases-like"/>
    <property type="match status" value="2"/>
</dbReference>
<evidence type="ECO:0000256" key="1">
    <source>
        <dbReference type="ARBA" id="ARBA00008791"/>
    </source>
</evidence>
<keyword evidence="4" id="KW-1185">Reference proteome</keyword>
<evidence type="ECO:0000259" key="2">
    <source>
        <dbReference type="Pfam" id="PF00582"/>
    </source>
</evidence>
<dbReference type="EMBL" id="AMZN01000010">
    <property type="protein sequence ID" value="ELR73054.1"/>
    <property type="molecule type" value="Genomic_DNA"/>
</dbReference>
<protein>
    <submittedName>
        <fullName evidence="3">Putative stress response protein</fullName>
    </submittedName>
</protein>
<dbReference type="Pfam" id="PF00582">
    <property type="entry name" value="Usp"/>
    <property type="match status" value="1"/>
</dbReference>
<name>L8JZG5_9BACT</name>
<evidence type="ECO:0000313" key="4">
    <source>
        <dbReference type="Proteomes" id="UP000011135"/>
    </source>
</evidence>
<evidence type="ECO:0000313" key="3">
    <source>
        <dbReference type="EMBL" id="ELR73054.1"/>
    </source>
</evidence>
<dbReference type="InterPro" id="IPR006015">
    <property type="entry name" value="Universal_stress_UspA"/>
</dbReference>
<sequence>MTKILVPTDFSSFAFSAAKAAVFIARQTKATIYLLHVVNAPADWSGLSAQTKKKYPNIEIQINEAETQLKKVAADKLFKGCKVKTYVIGGLIYDRIAAFAQSNNMDMIAIGAHGADEKDRLFIGSTTQRVIRTATCPVLSVKKNTEIKSIKKILFTSNFEENVSDAVRTVEKLASKTKAGVDFLYINTPGNFADTETAEKRMAKYASKSRTVKFNTFIYNESDVSKGILSFMERSKPDLVALITHGRRGQPAYHMSVTDSLLLHAGVPVLSFVLGKK</sequence>
<feature type="domain" description="UspA" evidence="2">
    <location>
        <begin position="2"/>
        <end position="142"/>
    </location>
</feature>
<organism evidence="3 4">
    <name type="scientific">Fulvivirga imtechensis AK7</name>
    <dbReference type="NCBI Taxonomy" id="1237149"/>
    <lineage>
        <taxon>Bacteria</taxon>
        <taxon>Pseudomonadati</taxon>
        <taxon>Bacteroidota</taxon>
        <taxon>Cytophagia</taxon>
        <taxon>Cytophagales</taxon>
        <taxon>Fulvivirgaceae</taxon>
        <taxon>Fulvivirga</taxon>
    </lineage>
</organism>
<accession>L8JZG5</accession>
<proteinExistence type="inferred from homology"/>
<reference evidence="3 4" key="1">
    <citation type="submission" date="2012-12" db="EMBL/GenBank/DDBJ databases">
        <title>Genome assembly of Fulvivirga imtechensis AK7.</title>
        <authorList>
            <person name="Nupur N."/>
            <person name="Khatri I."/>
            <person name="Kumar R."/>
            <person name="Subramanian S."/>
            <person name="Pinnaka A."/>
        </authorList>
    </citation>
    <scope>NUCLEOTIDE SEQUENCE [LARGE SCALE GENOMIC DNA]</scope>
    <source>
        <strain evidence="3 4">AK7</strain>
    </source>
</reference>